<reference evidence="1 2" key="1">
    <citation type="journal article" date="2021" name="bioRxiv">
        <title>Chromosome-scale and haplotype-resolved genome assembly of a tetraploid potato cultivar.</title>
        <authorList>
            <person name="Sun H."/>
            <person name="Jiao W.-B."/>
            <person name="Krause K."/>
            <person name="Campoy J.A."/>
            <person name="Goel M."/>
            <person name="Folz-Donahue K."/>
            <person name="Kukat C."/>
            <person name="Huettel B."/>
            <person name="Schneeberger K."/>
        </authorList>
    </citation>
    <scope>NUCLEOTIDE SEQUENCE [LARGE SCALE GENOMIC DNA]</scope>
    <source>
        <strain evidence="1">SolTubOtavaFocal</strain>
        <tissue evidence="1">Leaves</tissue>
    </source>
</reference>
<accession>A0ABQ7WT73</accession>
<proteinExistence type="predicted"/>
<evidence type="ECO:0000313" key="2">
    <source>
        <dbReference type="Proteomes" id="UP000826656"/>
    </source>
</evidence>
<organism evidence="1 2">
    <name type="scientific">Solanum tuberosum</name>
    <name type="common">Potato</name>
    <dbReference type="NCBI Taxonomy" id="4113"/>
    <lineage>
        <taxon>Eukaryota</taxon>
        <taxon>Viridiplantae</taxon>
        <taxon>Streptophyta</taxon>
        <taxon>Embryophyta</taxon>
        <taxon>Tracheophyta</taxon>
        <taxon>Spermatophyta</taxon>
        <taxon>Magnoliopsida</taxon>
        <taxon>eudicotyledons</taxon>
        <taxon>Gunneridae</taxon>
        <taxon>Pentapetalae</taxon>
        <taxon>asterids</taxon>
        <taxon>lamiids</taxon>
        <taxon>Solanales</taxon>
        <taxon>Solanaceae</taxon>
        <taxon>Solanoideae</taxon>
        <taxon>Solaneae</taxon>
        <taxon>Solanum</taxon>
    </lineage>
</organism>
<evidence type="ECO:0000313" key="1">
    <source>
        <dbReference type="EMBL" id="KAH0783925.1"/>
    </source>
</evidence>
<comment type="caution">
    <text evidence="1">The sequence shown here is derived from an EMBL/GenBank/DDBJ whole genome shotgun (WGS) entry which is preliminary data.</text>
</comment>
<gene>
    <name evidence="1" type="ORF">KY290_003523</name>
</gene>
<dbReference type="EMBL" id="JAIVGD010000001">
    <property type="protein sequence ID" value="KAH0783925.1"/>
    <property type="molecule type" value="Genomic_DNA"/>
</dbReference>
<keyword evidence="2" id="KW-1185">Reference proteome</keyword>
<sequence length="49" mass="5352">MGVAANRSTPLLSIYWWAHAQTLRRCIDSGKTPANRHLDIDISSSGGAR</sequence>
<name>A0ABQ7WT73_SOLTU</name>
<protein>
    <submittedName>
        <fullName evidence="1">Uncharacterized protein</fullName>
    </submittedName>
</protein>
<dbReference type="Proteomes" id="UP000826656">
    <property type="component" value="Unassembled WGS sequence"/>
</dbReference>